<reference evidence="1 2" key="1">
    <citation type="submission" date="2022-02" db="EMBL/GenBank/DDBJ databases">
        <title>Uncovering new skin microbiome diversity through culturing and metagenomics.</title>
        <authorList>
            <person name="Conlan S."/>
            <person name="Deming C."/>
            <person name="Nisc Comparative Sequencing Program N."/>
            <person name="Segre J.A."/>
        </authorList>
    </citation>
    <scope>NUCLEOTIDE SEQUENCE [LARGE SCALE GENOMIC DNA]</scope>
    <source>
        <strain evidence="1 2">ACRQZ</strain>
    </source>
</reference>
<organism evidence="1 2">
    <name type="scientific">Arsenicicoccus bolidensis</name>
    <dbReference type="NCBI Taxonomy" id="229480"/>
    <lineage>
        <taxon>Bacteria</taxon>
        <taxon>Bacillati</taxon>
        <taxon>Actinomycetota</taxon>
        <taxon>Actinomycetes</taxon>
        <taxon>Micrococcales</taxon>
        <taxon>Intrasporangiaceae</taxon>
        <taxon>Arsenicicoccus</taxon>
    </lineage>
</organism>
<dbReference type="EMBL" id="JAKRCV010000005">
    <property type="protein sequence ID" value="MCG7320805.1"/>
    <property type="molecule type" value="Genomic_DNA"/>
</dbReference>
<dbReference type="NCBIfam" id="NF038356">
    <property type="entry name" value="actino_DLW39"/>
    <property type="match status" value="1"/>
</dbReference>
<gene>
    <name evidence="1" type="ORF">MHL29_02700</name>
</gene>
<protein>
    <submittedName>
        <fullName evidence="1">DLW-39 family protein</fullName>
    </submittedName>
</protein>
<dbReference type="Proteomes" id="UP001521931">
    <property type="component" value="Unassembled WGS sequence"/>
</dbReference>
<evidence type="ECO:0000313" key="2">
    <source>
        <dbReference type="Proteomes" id="UP001521931"/>
    </source>
</evidence>
<name>A0ABS9PYU4_9MICO</name>
<keyword evidence="2" id="KW-1185">Reference proteome</keyword>
<sequence length="38" mass="4319">MRRIITGLLALGAAVALTERQRRRRAEDELWAEATKPV</sequence>
<evidence type="ECO:0000313" key="1">
    <source>
        <dbReference type="EMBL" id="MCG7320805.1"/>
    </source>
</evidence>
<comment type="caution">
    <text evidence="1">The sequence shown here is derived from an EMBL/GenBank/DDBJ whole genome shotgun (WGS) entry which is preliminary data.</text>
</comment>
<dbReference type="RefSeq" id="WP_239262042.1">
    <property type="nucleotide sequence ID" value="NZ_DAMCVA010000089.1"/>
</dbReference>
<accession>A0ABS9PYU4</accession>
<dbReference type="InterPro" id="IPR047990">
    <property type="entry name" value="DLW39-like"/>
</dbReference>
<proteinExistence type="predicted"/>